<comment type="similarity">
    <text evidence="1">Belongs to the short-chain dehydrogenases/reductases (SDR) family.</text>
</comment>
<dbReference type="InterPro" id="IPR036291">
    <property type="entry name" value="NAD(P)-bd_dom_sf"/>
</dbReference>
<organism evidence="2 3">
    <name type="scientific">Microbulbifer variabilis</name>
    <dbReference type="NCBI Taxonomy" id="266805"/>
    <lineage>
        <taxon>Bacteria</taxon>
        <taxon>Pseudomonadati</taxon>
        <taxon>Pseudomonadota</taxon>
        <taxon>Gammaproteobacteria</taxon>
        <taxon>Cellvibrionales</taxon>
        <taxon>Microbulbiferaceae</taxon>
        <taxon>Microbulbifer</taxon>
    </lineage>
</organism>
<gene>
    <name evidence="2" type="ORF">MJO52_10950</name>
</gene>
<dbReference type="PANTHER" id="PTHR42879">
    <property type="entry name" value="3-OXOACYL-(ACYL-CARRIER-PROTEIN) REDUCTASE"/>
    <property type="match status" value="1"/>
</dbReference>
<evidence type="ECO:0000313" key="3">
    <source>
        <dbReference type="Proteomes" id="UP001055658"/>
    </source>
</evidence>
<dbReference type="Gene3D" id="3.40.50.720">
    <property type="entry name" value="NAD(P)-binding Rossmann-like Domain"/>
    <property type="match status" value="1"/>
</dbReference>
<dbReference type="EMBL" id="CP092418">
    <property type="protein sequence ID" value="USD19600.1"/>
    <property type="molecule type" value="Genomic_DNA"/>
</dbReference>
<name>A0ABY4V5P3_9GAMM</name>
<evidence type="ECO:0000256" key="1">
    <source>
        <dbReference type="ARBA" id="ARBA00006484"/>
    </source>
</evidence>
<reference evidence="2" key="1">
    <citation type="submission" date="2022-02" db="EMBL/GenBank/DDBJ databases">
        <title>Coral-associated bacteria.</title>
        <authorList>
            <person name="Tang K."/>
            <person name="Wang X."/>
        </authorList>
    </citation>
    <scope>NUCLEOTIDE SEQUENCE</scope>
    <source>
        <strain evidence="2">SCSIO 43006</strain>
    </source>
</reference>
<protein>
    <submittedName>
        <fullName evidence="2">SDR family oxidoreductase</fullName>
    </submittedName>
</protein>
<dbReference type="PRINTS" id="PR00081">
    <property type="entry name" value="GDHRDH"/>
</dbReference>
<dbReference type="PANTHER" id="PTHR42879:SF2">
    <property type="entry name" value="3-OXOACYL-[ACYL-CARRIER-PROTEIN] REDUCTASE FABG"/>
    <property type="match status" value="1"/>
</dbReference>
<dbReference type="InterPro" id="IPR002347">
    <property type="entry name" value="SDR_fam"/>
</dbReference>
<dbReference type="Proteomes" id="UP001055658">
    <property type="component" value="Chromosome"/>
</dbReference>
<dbReference type="PRINTS" id="PR00080">
    <property type="entry name" value="SDRFAMILY"/>
</dbReference>
<accession>A0ABY4V5P3</accession>
<evidence type="ECO:0000313" key="2">
    <source>
        <dbReference type="EMBL" id="USD19600.1"/>
    </source>
</evidence>
<dbReference type="InterPro" id="IPR050259">
    <property type="entry name" value="SDR"/>
</dbReference>
<sequence length="266" mass="27530">MKKLSGKIAIITGATKQKGLGQAVAIKLASLGATVILAGREKSKDSLECNVKEIESSGWEATYIFIDMSKPDQIDNAVNDLADKFGRIDILVNNAGVGFGSAILNENENKDWDINYSINVKGALSMCKGVLKIMEKEGSGAIVNVASTAGIGVSAGMPYPYIATKHALVGATKALALEYADKGIRVNVVAPGAINTDMLQQAYAAIAEGEGISISQAAEQENSSIPLGRPAEPFEVAAAIAFLASDEASYITGVVLPVSGGLSPGI</sequence>
<dbReference type="CDD" id="cd05233">
    <property type="entry name" value="SDR_c"/>
    <property type="match status" value="1"/>
</dbReference>
<keyword evidence="3" id="KW-1185">Reference proteome</keyword>
<dbReference type="SUPFAM" id="SSF51735">
    <property type="entry name" value="NAD(P)-binding Rossmann-fold domains"/>
    <property type="match status" value="1"/>
</dbReference>
<proteinExistence type="inferred from homology"/>
<dbReference type="RefSeq" id="WP_252081699.1">
    <property type="nucleotide sequence ID" value="NZ_CP092418.1"/>
</dbReference>
<dbReference type="Pfam" id="PF13561">
    <property type="entry name" value="adh_short_C2"/>
    <property type="match status" value="1"/>
</dbReference>